<accession>A0ABV0JYG7</accession>
<evidence type="ECO:0000256" key="5">
    <source>
        <dbReference type="PROSITE-ProRule" id="PRU00277"/>
    </source>
</evidence>
<name>A0ABV0JYG7_9CYAN</name>
<evidence type="ECO:0000256" key="4">
    <source>
        <dbReference type="ARBA" id="ARBA00023235"/>
    </source>
</evidence>
<evidence type="ECO:0000259" key="7">
    <source>
        <dbReference type="PROSITE" id="PS50059"/>
    </source>
</evidence>
<reference evidence="8 9" key="1">
    <citation type="submission" date="2022-04" db="EMBL/GenBank/DDBJ databases">
        <title>Positive selection, recombination, and allopatry shape intraspecific diversity of widespread and dominant cyanobacteria.</title>
        <authorList>
            <person name="Wei J."/>
            <person name="Shu W."/>
            <person name="Hu C."/>
        </authorList>
    </citation>
    <scope>NUCLEOTIDE SEQUENCE [LARGE SCALE GENOMIC DNA]</scope>
    <source>
        <strain evidence="8 9">DQ-A4</strain>
    </source>
</reference>
<dbReference type="RefSeq" id="WP_190523138.1">
    <property type="nucleotide sequence ID" value="NZ_JAMPKX010000001.1"/>
</dbReference>
<evidence type="ECO:0000256" key="1">
    <source>
        <dbReference type="ARBA" id="ARBA00000971"/>
    </source>
</evidence>
<evidence type="ECO:0000256" key="2">
    <source>
        <dbReference type="ARBA" id="ARBA00006577"/>
    </source>
</evidence>
<evidence type="ECO:0000256" key="6">
    <source>
        <dbReference type="RuleBase" id="RU003915"/>
    </source>
</evidence>
<comment type="caution">
    <text evidence="8">The sequence shown here is derived from an EMBL/GenBank/DDBJ whole genome shotgun (WGS) entry which is preliminary data.</text>
</comment>
<sequence length="186" mass="19554">MREILISLGVLAACCVVLLVAQFTSPQPEAMAASLDNLQVAEEVIAAPVAQLAQAAADLVPADEDASTMMPEENLVTTDSGLQYVDVVEGTGAMPQPGQRVTVHYTGTLENGTKFDSSRDRGRPFTFQIGVGQVIKGWDEGVGTMRVGGQRKLVIPSELGYGSRGAGGVIPPNATLLFDVELLRIG</sequence>
<dbReference type="InterPro" id="IPR001179">
    <property type="entry name" value="PPIase_FKBP_dom"/>
</dbReference>
<keyword evidence="4 5" id="KW-0413">Isomerase</keyword>
<proteinExistence type="inferred from homology"/>
<evidence type="ECO:0000256" key="3">
    <source>
        <dbReference type="ARBA" id="ARBA00023110"/>
    </source>
</evidence>
<dbReference type="EC" id="5.2.1.8" evidence="6"/>
<feature type="domain" description="PPIase FKBP-type" evidence="7">
    <location>
        <begin position="98"/>
        <end position="186"/>
    </location>
</feature>
<dbReference type="Proteomes" id="UP001482513">
    <property type="component" value="Unassembled WGS sequence"/>
</dbReference>
<gene>
    <name evidence="8" type="ORF">NC992_01640</name>
</gene>
<dbReference type="SUPFAM" id="SSF54534">
    <property type="entry name" value="FKBP-like"/>
    <property type="match status" value="1"/>
</dbReference>
<comment type="catalytic activity">
    <reaction evidence="1 5 6">
        <text>[protein]-peptidylproline (omega=180) = [protein]-peptidylproline (omega=0)</text>
        <dbReference type="Rhea" id="RHEA:16237"/>
        <dbReference type="Rhea" id="RHEA-COMP:10747"/>
        <dbReference type="Rhea" id="RHEA-COMP:10748"/>
        <dbReference type="ChEBI" id="CHEBI:83833"/>
        <dbReference type="ChEBI" id="CHEBI:83834"/>
        <dbReference type="EC" id="5.2.1.8"/>
    </reaction>
</comment>
<comment type="similarity">
    <text evidence="2 6">Belongs to the FKBP-type PPIase family.</text>
</comment>
<dbReference type="PROSITE" id="PS50059">
    <property type="entry name" value="FKBP_PPIASE"/>
    <property type="match status" value="1"/>
</dbReference>
<evidence type="ECO:0000313" key="9">
    <source>
        <dbReference type="Proteomes" id="UP001482513"/>
    </source>
</evidence>
<organism evidence="8 9">
    <name type="scientific">Leptolyngbya subtilissima DQ-A4</name>
    <dbReference type="NCBI Taxonomy" id="2933933"/>
    <lineage>
        <taxon>Bacteria</taxon>
        <taxon>Bacillati</taxon>
        <taxon>Cyanobacteriota</taxon>
        <taxon>Cyanophyceae</taxon>
        <taxon>Leptolyngbyales</taxon>
        <taxon>Leptolyngbyaceae</taxon>
        <taxon>Leptolyngbya group</taxon>
        <taxon>Leptolyngbya</taxon>
    </lineage>
</organism>
<dbReference type="PANTHER" id="PTHR43811:SF19">
    <property type="entry name" value="39 KDA FK506-BINDING NUCLEAR PROTEIN"/>
    <property type="match status" value="1"/>
</dbReference>
<dbReference type="PANTHER" id="PTHR43811">
    <property type="entry name" value="FKBP-TYPE PEPTIDYL-PROLYL CIS-TRANS ISOMERASE FKPA"/>
    <property type="match status" value="1"/>
</dbReference>
<protein>
    <recommendedName>
        <fullName evidence="6">Peptidyl-prolyl cis-trans isomerase</fullName>
        <ecNumber evidence="6">5.2.1.8</ecNumber>
    </recommendedName>
</protein>
<dbReference type="Pfam" id="PF00254">
    <property type="entry name" value="FKBP_C"/>
    <property type="match status" value="1"/>
</dbReference>
<dbReference type="InterPro" id="IPR046357">
    <property type="entry name" value="PPIase_dom_sf"/>
</dbReference>
<dbReference type="Gene3D" id="3.10.50.40">
    <property type="match status" value="1"/>
</dbReference>
<dbReference type="GO" id="GO:0016853">
    <property type="term" value="F:isomerase activity"/>
    <property type="evidence" value="ECO:0007669"/>
    <property type="project" value="UniProtKB-KW"/>
</dbReference>
<keyword evidence="3 5" id="KW-0697">Rotamase</keyword>
<evidence type="ECO:0000313" key="8">
    <source>
        <dbReference type="EMBL" id="MEP0945564.1"/>
    </source>
</evidence>
<dbReference type="EMBL" id="JAMPKX010000001">
    <property type="protein sequence ID" value="MEP0945564.1"/>
    <property type="molecule type" value="Genomic_DNA"/>
</dbReference>
<keyword evidence="9" id="KW-1185">Reference proteome</keyword>